<dbReference type="SUPFAM" id="SSF143447">
    <property type="entry name" value="AMMECR1-like"/>
    <property type="match status" value="1"/>
</dbReference>
<dbReference type="NCBIfam" id="TIGR04335">
    <property type="entry name" value="AmmeMemoSam_A"/>
    <property type="match status" value="1"/>
</dbReference>
<accession>A0A2K1NZR7</accession>
<organism evidence="2 3">
    <name type="scientific">Petrotoga olearia DSM 13574</name>
    <dbReference type="NCBI Taxonomy" id="1122955"/>
    <lineage>
        <taxon>Bacteria</taxon>
        <taxon>Thermotogati</taxon>
        <taxon>Thermotogota</taxon>
        <taxon>Thermotogae</taxon>
        <taxon>Petrotogales</taxon>
        <taxon>Petrotogaceae</taxon>
        <taxon>Petrotoga</taxon>
    </lineage>
</organism>
<dbReference type="InterPro" id="IPR023473">
    <property type="entry name" value="AMMECR1"/>
</dbReference>
<comment type="caution">
    <text evidence="2">The sequence shown here is derived from an EMBL/GenBank/DDBJ whole genome shotgun (WGS) entry which is preliminary data.</text>
</comment>
<dbReference type="Gene3D" id="3.30.1490.150">
    <property type="entry name" value="Hypothetical protein ph0010, domain 2"/>
    <property type="match status" value="1"/>
</dbReference>
<dbReference type="Gene3D" id="3.30.700.20">
    <property type="entry name" value="Hypothetical protein ph0010, domain 1"/>
    <property type="match status" value="1"/>
</dbReference>
<evidence type="ECO:0000259" key="1">
    <source>
        <dbReference type="PROSITE" id="PS51112"/>
    </source>
</evidence>
<dbReference type="Pfam" id="PF01871">
    <property type="entry name" value="AMMECR1"/>
    <property type="match status" value="1"/>
</dbReference>
<dbReference type="NCBIfam" id="TIGR00296">
    <property type="entry name" value="TIGR00296 family protein"/>
    <property type="match status" value="1"/>
</dbReference>
<gene>
    <name evidence="2" type="ORF">X929_05810</name>
</gene>
<reference evidence="2 3" key="1">
    <citation type="submission" date="2013-12" db="EMBL/GenBank/DDBJ databases">
        <title>Comparative genomics of Petrotoga isolates.</title>
        <authorList>
            <person name="Nesbo C.L."/>
            <person name="Charchuk R."/>
            <person name="Chow K."/>
        </authorList>
    </citation>
    <scope>NUCLEOTIDE SEQUENCE [LARGE SCALE GENOMIC DNA]</scope>
    <source>
        <strain evidence="2 3">DSM 13574</strain>
    </source>
</reference>
<dbReference type="InterPro" id="IPR027485">
    <property type="entry name" value="AMMECR1_N"/>
</dbReference>
<protein>
    <recommendedName>
        <fullName evidence="1">AMMECR1 domain-containing protein</fullName>
    </recommendedName>
</protein>
<feature type="domain" description="AMMECR1" evidence="1">
    <location>
        <begin position="2"/>
        <end position="173"/>
    </location>
</feature>
<evidence type="ECO:0000313" key="2">
    <source>
        <dbReference type="EMBL" id="PNR96024.1"/>
    </source>
</evidence>
<dbReference type="EMBL" id="AZRL01000016">
    <property type="protein sequence ID" value="PNR96024.1"/>
    <property type="molecule type" value="Genomic_DNA"/>
</dbReference>
<sequence length="173" mass="19793">MSKHHPYVIWARKVIETYVKEKRKIDFDETLPKDLFNKKRGCFVSLHKTSGELRGCIGTIVPVYDNLILEIRENAIAAATSDPRFPPLSPKELDDLVISVDVLSDLEKVDDINELDPKTFGIVVKSGYKKGVLLPDLEGVDTVEEQLRIVKLKVGIYKDEPIEIYKFTVERFF</sequence>
<dbReference type="PROSITE" id="PS51112">
    <property type="entry name" value="AMMECR1"/>
    <property type="match status" value="1"/>
</dbReference>
<name>A0A2K1NZR7_9BACT</name>
<dbReference type="PANTHER" id="PTHR13016:SF0">
    <property type="entry name" value="AMME SYNDROME CANDIDATE GENE 1 PROTEIN"/>
    <property type="match status" value="1"/>
</dbReference>
<dbReference type="OrthoDB" id="159752at2"/>
<dbReference type="Proteomes" id="UP000236434">
    <property type="component" value="Unassembled WGS sequence"/>
</dbReference>
<dbReference type="PANTHER" id="PTHR13016">
    <property type="entry name" value="AMMECR1 HOMOLOG"/>
    <property type="match status" value="1"/>
</dbReference>
<dbReference type="InterPro" id="IPR027623">
    <property type="entry name" value="AmmeMemoSam_A"/>
</dbReference>
<dbReference type="InterPro" id="IPR036071">
    <property type="entry name" value="AMMECR1_dom_sf"/>
</dbReference>
<dbReference type="RefSeq" id="WP_103067071.1">
    <property type="nucleotide sequence ID" value="NZ_AZRL01000016.1"/>
</dbReference>
<dbReference type="AlphaFoldDB" id="A0A2K1NZR7"/>
<proteinExistence type="predicted"/>
<dbReference type="InterPro" id="IPR002733">
    <property type="entry name" value="AMMECR1_domain"/>
</dbReference>
<evidence type="ECO:0000313" key="3">
    <source>
        <dbReference type="Proteomes" id="UP000236434"/>
    </source>
</evidence>